<evidence type="ECO:0000313" key="18">
    <source>
        <dbReference type="Proteomes" id="UP000279029"/>
    </source>
</evidence>
<dbReference type="RefSeq" id="WP_125135653.1">
    <property type="nucleotide sequence ID" value="NZ_LR130778.1"/>
</dbReference>
<dbReference type="PIRSF" id="PIRSF000445">
    <property type="entry name" value="4pyrrol_synth_GluRdtase"/>
    <property type="match status" value="1"/>
</dbReference>
<dbReference type="SUPFAM" id="SSF69075">
    <property type="entry name" value="Glutamyl tRNA-reductase dimerization domain"/>
    <property type="match status" value="1"/>
</dbReference>
<evidence type="ECO:0000259" key="15">
    <source>
        <dbReference type="Pfam" id="PF01488"/>
    </source>
</evidence>
<feature type="domain" description="Tetrapyrrole biosynthesis glutamyl-tRNA reductase dimerisation" evidence="14">
    <location>
        <begin position="325"/>
        <end position="417"/>
    </location>
</feature>
<feature type="site" description="Important for activity" evidence="8 12">
    <location>
        <position position="96"/>
    </location>
</feature>
<evidence type="ECO:0000256" key="7">
    <source>
        <dbReference type="ARBA" id="ARBA00047464"/>
    </source>
</evidence>
<feature type="active site" description="Nucleophile" evidence="8 9">
    <location>
        <position position="48"/>
    </location>
</feature>
<feature type="binding site" evidence="8 10">
    <location>
        <position position="117"/>
    </location>
    <ligand>
        <name>substrate</name>
    </ligand>
</feature>
<dbReference type="SUPFAM" id="SSF51735">
    <property type="entry name" value="NAD(P)-binding Rossmann-fold domains"/>
    <property type="match status" value="1"/>
</dbReference>
<feature type="domain" description="Glutamyl-tRNA reductase N-terminal" evidence="16">
    <location>
        <begin position="6"/>
        <end position="152"/>
    </location>
</feature>
<evidence type="ECO:0000256" key="10">
    <source>
        <dbReference type="PIRSR" id="PIRSR000445-2"/>
    </source>
</evidence>
<dbReference type="NCBIfam" id="TIGR01035">
    <property type="entry name" value="hemA"/>
    <property type="match status" value="1"/>
</dbReference>
<dbReference type="Pfam" id="PF00745">
    <property type="entry name" value="GlutR_dimer"/>
    <property type="match status" value="1"/>
</dbReference>
<dbReference type="OrthoDB" id="110209at2"/>
<dbReference type="InterPro" id="IPR036291">
    <property type="entry name" value="NAD(P)-bd_dom_sf"/>
</dbReference>
<dbReference type="GO" id="GO:0050661">
    <property type="term" value="F:NADP binding"/>
    <property type="evidence" value="ECO:0007669"/>
    <property type="project" value="InterPro"/>
</dbReference>
<dbReference type="PANTHER" id="PTHR43013:SF1">
    <property type="entry name" value="GLUTAMYL-TRNA REDUCTASE"/>
    <property type="match status" value="1"/>
</dbReference>
<reference evidence="17 18" key="1">
    <citation type="submission" date="2018-09" db="EMBL/GenBank/DDBJ databases">
        <authorList>
            <person name="Postec A."/>
        </authorList>
    </citation>
    <scope>NUCLEOTIDE SEQUENCE [LARGE SCALE GENOMIC DNA]</scope>
    <source>
        <strain evidence="17">70B-A</strain>
    </source>
</reference>
<dbReference type="InterPro" id="IPR000343">
    <property type="entry name" value="4pyrrol_synth_GluRdtase"/>
</dbReference>
<name>A0A3P7P6Y1_9FIRM</name>
<dbReference type="Pfam" id="PF05201">
    <property type="entry name" value="GlutR_N"/>
    <property type="match status" value="1"/>
</dbReference>
<dbReference type="UniPathway" id="UPA00251">
    <property type="reaction ID" value="UER00316"/>
</dbReference>
<feature type="binding site" evidence="8 11">
    <location>
        <begin position="186"/>
        <end position="191"/>
    </location>
    <ligand>
        <name>NADP(+)</name>
        <dbReference type="ChEBI" id="CHEBI:58349"/>
    </ligand>
</feature>
<evidence type="ECO:0000256" key="9">
    <source>
        <dbReference type="PIRSR" id="PIRSR000445-1"/>
    </source>
</evidence>
<dbReference type="FunFam" id="3.30.460.30:FF:000001">
    <property type="entry name" value="Glutamyl-tRNA reductase"/>
    <property type="match status" value="1"/>
</dbReference>
<keyword evidence="5 8" id="KW-0560">Oxidoreductase</keyword>
<comment type="catalytic activity">
    <reaction evidence="7 8 13">
        <text>(S)-4-amino-5-oxopentanoate + tRNA(Glu) + NADP(+) = L-glutamyl-tRNA(Glu) + NADPH + H(+)</text>
        <dbReference type="Rhea" id="RHEA:12344"/>
        <dbReference type="Rhea" id="RHEA-COMP:9663"/>
        <dbReference type="Rhea" id="RHEA-COMP:9680"/>
        <dbReference type="ChEBI" id="CHEBI:15378"/>
        <dbReference type="ChEBI" id="CHEBI:57501"/>
        <dbReference type="ChEBI" id="CHEBI:57783"/>
        <dbReference type="ChEBI" id="CHEBI:58349"/>
        <dbReference type="ChEBI" id="CHEBI:78442"/>
        <dbReference type="ChEBI" id="CHEBI:78520"/>
        <dbReference type="EC" id="1.2.1.70"/>
    </reaction>
</comment>
<comment type="similarity">
    <text evidence="2 8 13">Belongs to the glutamyl-tRNA reductase family.</text>
</comment>
<dbReference type="PANTHER" id="PTHR43013">
    <property type="entry name" value="GLUTAMYL-TRNA REDUCTASE"/>
    <property type="match status" value="1"/>
</dbReference>
<dbReference type="Proteomes" id="UP000279029">
    <property type="component" value="Chromosome"/>
</dbReference>
<evidence type="ECO:0000256" key="3">
    <source>
        <dbReference type="ARBA" id="ARBA00012970"/>
    </source>
</evidence>
<dbReference type="HAMAP" id="MF_00087">
    <property type="entry name" value="Glu_tRNA_reductase"/>
    <property type="match status" value="1"/>
</dbReference>
<dbReference type="PROSITE" id="PS00747">
    <property type="entry name" value="GLUTR"/>
    <property type="match status" value="1"/>
</dbReference>
<sequence>MIVNVVGVSYKEMEVGLREQLAWTQTKRMEYQIQLFESVGGNVLLSTCNRFELYYTGADTDVLEVIEGIIDQLNPEDGSIFRERLWSLTGDAAITHLLKVTAGLDSMVLGEDQILSQVKDAWLLASKMGISNKILNRLFQESIRFSKEIRTRVGISHLPISVAYLAYKRAMEFLRTTGGKGVMIVGLGETGRLVKKYFDEVATKEGLVIYKTSRSICQMNSLDPDDGSLPYEERYAFLSQVDCIISATSSPHYIFSYDRLLETMNLYQGKAKNQLFIDLAVPADIERRIDTLEHTQVLGIDEIGKTIEDNLEVRREMANRMIEKIPHEVEMLKDWMMRSVADPTIEGLQNKVQTAYGDAMDLIHKKIQLSHKESAYIEKVIKSAVLRVVKEPILGLKNMEQEELKEALTLMKKLYDLE</sequence>
<evidence type="ECO:0000313" key="17">
    <source>
        <dbReference type="EMBL" id="VDN46083.1"/>
    </source>
</evidence>
<dbReference type="EMBL" id="LR130778">
    <property type="protein sequence ID" value="VDN46083.1"/>
    <property type="molecule type" value="Genomic_DNA"/>
</dbReference>
<evidence type="ECO:0000256" key="13">
    <source>
        <dbReference type="RuleBase" id="RU000584"/>
    </source>
</evidence>
<evidence type="ECO:0000256" key="11">
    <source>
        <dbReference type="PIRSR" id="PIRSR000445-3"/>
    </source>
</evidence>
<evidence type="ECO:0000256" key="5">
    <source>
        <dbReference type="ARBA" id="ARBA00023002"/>
    </source>
</evidence>
<dbReference type="Gene3D" id="3.30.460.30">
    <property type="entry name" value="Glutamyl-tRNA reductase, N-terminal domain"/>
    <property type="match status" value="1"/>
</dbReference>
<evidence type="ECO:0000256" key="4">
    <source>
        <dbReference type="ARBA" id="ARBA00022857"/>
    </source>
</evidence>
<keyword evidence="4 8" id="KW-0521">NADP</keyword>
<feature type="binding site" evidence="8 10">
    <location>
        <begin position="111"/>
        <end position="113"/>
    </location>
    <ligand>
        <name>substrate</name>
    </ligand>
</feature>
<comment type="domain">
    <text evidence="8">Possesses an unusual extended V-shaped dimeric structure with each monomer consisting of three distinct domains arranged along a curved 'spinal' alpha-helix. The N-terminal catalytic domain specifically recognizes the glutamate moiety of the substrate. The second domain is the NADPH-binding domain, and the third C-terminal domain is responsible for dimerization.</text>
</comment>
<dbReference type="EC" id="1.2.1.70" evidence="3 8"/>
<evidence type="ECO:0000259" key="16">
    <source>
        <dbReference type="Pfam" id="PF05201"/>
    </source>
</evidence>
<comment type="miscellaneous">
    <text evidence="8">During catalysis, the active site Cys acts as a nucleophile attacking the alpha-carbonyl group of tRNA-bound glutamate with the formation of a thioester intermediate between enzyme and glutamate, and the concomitant release of tRNA(Glu). The thioester intermediate is finally reduced by direct hydride transfer from NADPH, to form the product GSA.</text>
</comment>
<dbReference type="GO" id="GO:0008883">
    <property type="term" value="F:glutamyl-tRNA reductase activity"/>
    <property type="evidence" value="ECO:0007669"/>
    <property type="project" value="UniProtKB-UniRule"/>
</dbReference>
<evidence type="ECO:0000259" key="14">
    <source>
        <dbReference type="Pfam" id="PF00745"/>
    </source>
</evidence>
<proteinExistence type="inferred from homology"/>
<dbReference type="InterPro" id="IPR036453">
    <property type="entry name" value="GluRdtase_dimer_dom_sf"/>
</dbReference>
<dbReference type="AlphaFoldDB" id="A0A3P7P6Y1"/>
<dbReference type="KEGG" id="cbar:PATL70BA_0239"/>
<dbReference type="InterPro" id="IPR036343">
    <property type="entry name" value="GluRdtase_N_sf"/>
</dbReference>
<accession>A0A3P7P6Y1</accession>
<dbReference type="SUPFAM" id="SSF69742">
    <property type="entry name" value="Glutamyl tRNA-reductase catalytic, N-terminal domain"/>
    <property type="match status" value="1"/>
</dbReference>
<comment type="pathway">
    <text evidence="1 8 13">Porphyrin-containing compound metabolism; protoporphyrin-IX biosynthesis; 5-aminolevulinate from L-glutamyl-tRNA(Glu): step 1/2.</text>
</comment>
<dbReference type="Gene3D" id="3.40.50.720">
    <property type="entry name" value="NAD(P)-binding Rossmann-like Domain"/>
    <property type="match status" value="1"/>
</dbReference>
<organism evidence="17 18">
    <name type="scientific">Petrocella atlantisensis</name>
    <dbReference type="NCBI Taxonomy" id="2173034"/>
    <lineage>
        <taxon>Bacteria</taxon>
        <taxon>Bacillati</taxon>
        <taxon>Bacillota</taxon>
        <taxon>Clostridia</taxon>
        <taxon>Lachnospirales</taxon>
        <taxon>Vallitaleaceae</taxon>
        <taxon>Petrocella</taxon>
    </lineage>
</organism>
<evidence type="ECO:0000256" key="12">
    <source>
        <dbReference type="PIRSR" id="PIRSR000445-4"/>
    </source>
</evidence>
<keyword evidence="6 8" id="KW-0627">Porphyrin biosynthesis</keyword>
<dbReference type="InterPro" id="IPR015895">
    <property type="entry name" value="4pyrrol_synth_GluRdtase_N"/>
</dbReference>
<evidence type="ECO:0000256" key="8">
    <source>
        <dbReference type="HAMAP-Rule" id="MF_00087"/>
    </source>
</evidence>
<feature type="binding site" evidence="8 10">
    <location>
        <position position="106"/>
    </location>
    <ligand>
        <name>substrate</name>
    </ligand>
</feature>
<protein>
    <recommendedName>
        <fullName evidence="3 8">Glutamyl-tRNA reductase</fullName>
        <shortName evidence="8">GluTR</shortName>
        <ecNumber evidence="3 8">1.2.1.70</ecNumber>
    </recommendedName>
</protein>
<gene>
    <name evidence="8 17" type="primary">hemA</name>
    <name evidence="17" type="ORF">PATL70BA_0239</name>
</gene>
<dbReference type="InterPro" id="IPR018214">
    <property type="entry name" value="GluRdtase_CS"/>
</dbReference>
<feature type="domain" description="Quinate/shikimate 5-dehydrogenase/glutamyl-tRNA reductase" evidence="15">
    <location>
        <begin position="176"/>
        <end position="303"/>
    </location>
</feature>
<keyword evidence="18" id="KW-1185">Reference proteome</keyword>
<dbReference type="InterPro" id="IPR015896">
    <property type="entry name" value="4pyrrol_synth_GluRdtase_dimer"/>
</dbReference>
<comment type="subunit">
    <text evidence="8">Homodimer.</text>
</comment>
<feature type="binding site" evidence="8 10">
    <location>
        <begin position="47"/>
        <end position="50"/>
    </location>
    <ligand>
        <name>substrate</name>
    </ligand>
</feature>
<dbReference type="GO" id="GO:0019353">
    <property type="term" value="P:protoporphyrinogen IX biosynthetic process from glutamate"/>
    <property type="evidence" value="ECO:0007669"/>
    <property type="project" value="TreeGrafter"/>
</dbReference>
<comment type="function">
    <text evidence="8">Catalyzes the NADPH-dependent reduction of glutamyl-tRNA(Glu) to glutamate 1-semialdehyde (GSA).</text>
</comment>
<evidence type="ECO:0000256" key="2">
    <source>
        <dbReference type="ARBA" id="ARBA00005916"/>
    </source>
</evidence>
<dbReference type="InterPro" id="IPR006151">
    <property type="entry name" value="Shikm_DH/Glu-tRNA_Rdtase"/>
</dbReference>
<evidence type="ECO:0000256" key="1">
    <source>
        <dbReference type="ARBA" id="ARBA00005059"/>
    </source>
</evidence>
<evidence type="ECO:0000256" key="6">
    <source>
        <dbReference type="ARBA" id="ARBA00023244"/>
    </source>
</evidence>
<dbReference type="Pfam" id="PF01488">
    <property type="entry name" value="Shikimate_DH"/>
    <property type="match status" value="1"/>
</dbReference>